<reference evidence="1" key="1">
    <citation type="submission" date="2020-02" db="EMBL/GenBank/DDBJ databases">
        <authorList>
            <person name="Meier V. D."/>
        </authorList>
    </citation>
    <scope>NUCLEOTIDE SEQUENCE</scope>
    <source>
        <strain evidence="1">AVDCRST_MAG88</strain>
    </source>
</reference>
<protein>
    <submittedName>
        <fullName evidence="1">ATP-dependent hsl protease ATP-binding subunit HslU</fullName>
    </submittedName>
</protein>
<dbReference type="Gene3D" id="1.10.8.60">
    <property type="match status" value="1"/>
</dbReference>
<dbReference type="GO" id="GO:0005524">
    <property type="term" value="F:ATP binding"/>
    <property type="evidence" value="ECO:0007669"/>
    <property type="project" value="UniProtKB-KW"/>
</dbReference>
<gene>
    <name evidence="1" type="ORF">AVDCRST_MAG88-3685</name>
</gene>
<dbReference type="GO" id="GO:0008233">
    <property type="term" value="F:peptidase activity"/>
    <property type="evidence" value="ECO:0007669"/>
    <property type="project" value="UniProtKB-KW"/>
</dbReference>
<evidence type="ECO:0000313" key="1">
    <source>
        <dbReference type="EMBL" id="CAA9583954.1"/>
    </source>
</evidence>
<dbReference type="EMBL" id="CADCWM010000897">
    <property type="protein sequence ID" value="CAA9583954.1"/>
    <property type="molecule type" value="Genomic_DNA"/>
</dbReference>
<name>A0A6J4VVB5_9BACT</name>
<feature type="non-terminal residue" evidence="1">
    <location>
        <position position="1"/>
    </location>
</feature>
<proteinExistence type="predicted"/>
<keyword evidence="1" id="KW-0547">Nucleotide-binding</keyword>
<dbReference type="AlphaFoldDB" id="A0A6J4VVB5"/>
<keyword evidence="1" id="KW-0645">Protease</keyword>
<sequence length="61" mass="6747">HNERQEDIGARRLATIMEQVLEEISFDAPTKGGETLTVDAAYVRQKVGDVAADEDLSNFIL</sequence>
<keyword evidence="1" id="KW-0378">Hydrolase</keyword>
<dbReference type="GO" id="GO:0006508">
    <property type="term" value="P:proteolysis"/>
    <property type="evidence" value="ECO:0007669"/>
    <property type="project" value="UniProtKB-KW"/>
</dbReference>
<organism evidence="1">
    <name type="scientific">uncultured Thermomicrobiales bacterium</name>
    <dbReference type="NCBI Taxonomy" id="1645740"/>
    <lineage>
        <taxon>Bacteria</taxon>
        <taxon>Pseudomonadati</taxon>
        <taxon>Thermomicrobiota</taxon>
        <taxon>Thermomicrobia</taxon>
        <taxon>Thermomicrobiales</taxon>
        <taxon>environmental samples</taxon>
    </lineage>
</organism>
<keyword evidence="1" id="KW-0067">ATP-binding</keyword>
<accession>A0A6J4VVB5</accession>